<evidence type="ECO:0000256" key="5">
    <source>
        <dbReference type="ARBA" id="ARBA00022840"/>
    </source>
</evidence>
<name>A0A2A9M2S0_BESBE</name>
<dbReference type="InterPro" id="IPR004493">
    <property type="entry name" value="Leu-tRNA-synth_Ia_arc/euk"/>
</dbReference>
<dbReference type="Proteomes" id="UP000224006">
    <property type="component" value="Unassembled WGS sequence"/>
</dbReference>
<dbReference type="InterPro" id="IPR009008">
    <property type="entry name" value="Val/Leu/Ile-tRNA-synth_edit"/>
</dbReference>
<dbReference type="EC" id="6.1.1.4" evidence="2"/>
<evidence type="ECO:0000313" key="13">
    <source>
        <dbReference type="EMBL" id="PFH31514.1"/>
    </source>
</evidence>
<dbReference type="InterPro" id="IPR009080">
    <property type="entry name" value="tRNAsynth_Ia_anticodon-bd"/>
</dbReference>
<dbReference type="PANTHER" id="PTHR45794">
    <property type="entry name" value="LEUCYL-TRNA SYNTHETASE"/>
    <property type="match status" value="1"/>
</dbReference>
<keyword evidence="5 9" id="KW-0067">ATP-binding</keyword>
<dbReference type="VEuPathDB" id="ToxoDB:BESB_024800"/>
<dbReference type="SUPFAM" id="SSF52374">
    <property type="entry name" value="Nucleotidylyl transferase"/>
    <property type="match status" value="1"/>
</dbReference>
<dbReference type="PANTHER" id="PTHR45794:SF1">
    <property type="entry name" value="LEUCINE--TRNA LIGASE, CYTOPLASMIC"/>
    <property type="match status" value="1"/>
</dbReference>
<evidence type="ECO:0000256" key="10">
    <source>
        <dbReference type="SAM" id="MobiDB-lite"/>
    </source>
</evidence>
<keyword evidence="14" id="KW-1185">Reference proteome</keyword>
<dbReference type="GO" id="GO:0002161">
    <property type="term" value="F:aminoacyl-tRNA deacylase activity"/>
    <property type="evidence" value="ECO:0007669"/>
    <property type="project" value="InterPro"/>
</dbReference>
<dbReference type="GeneID" id="40307540"/>
<dbReference type="GO" id="GO:0004823">
    <property type="term" value="F:leucine-tRNA ligase activity"/>
    <property type="evidence" value="ECO:0007669"/>
    <property type="project" value="UniProtKB-EC"/>
</dbReference>
<dbReference type="InterPro" id="IPR014729">
    <property type="entry name" value="Rossmann-like_a/b/a_fold"/>
</dbReference>
<dbReference type="FunFam" id="3.90.740.10:FF:000001">
    <property type="entry name" value="Leucine--tRNA ligase, cytoplasmic"/>
    <property type="match status" value="1"/>
</dbReference>
<comment type="caution">
    <text evidence="13">The sequence shown here is derived from an EMBL/GenBank/DDBJ whole genome shotgun (WGS) entry which is preliminary data.</text>
</comment>
<evidence type="ECO:0000256" key="2">
    <source>
        <dbReference type="ARBA" id="ARBA00013164"/>
    </source>
</evidence>
<dbReference type="OrthoDB" id="10249672at2759"/>
<dbReference type="Gene3D" id="1.10.730.10">
    <property type="entry name" value="Isoleucyl-tRNA Synthetase, Domain 1"/>
    <property type="match status" value="1"/>
</dbReference>
<dbReference type="KEGG" id="bbes:BESB_024800"/>
<sequence length="1261" mass="140596">MKAEADWTASTPHAPRVACASAGMQKAGFDAACLEASRSPPRASCAVSLPSSRRCGIAPESSATPLLACASAPCLAAAVPPGAAASLRAHFSPLSAVSSSTMASAAAAPQSRGRRDKLLGIEEAVAARWAKANPYEVDAPAEHSGDKVKYFCSFPYPYMNGKMHLGHAFTVCRAEFQARFQRMQGKAVLWPFGLHCTGMPILACADKLKREVAQRQANEQRDGTLENEKKEHVEEQKTGEEEAKKRKSKVAAKTGDAKTQWNIMESMGIPQEEIAAFADAQHWLRYFPPLAKRDLSRFGLAVDWRRSFVTTDINPFYDAFIRWQFNTLMKRGKLKFGMRATIFSRREKQACADHDRASGEGVGPQEYTVVKLFVQEAQLRDEEAEQLQPLLEILGELQKHGEKRVSLVAATLRPETMYGQTNCYVLPEGKYGVYLAFSEPRKSLTNAGSEDGGAAAAQAAAETEEEFETLMTREEALKACSEVFICSERSAINMGYQGLLPMEANAADADALPLPHCLGTVEGRNLIGVPLLAPNATYPTIYALPMLTISMNKGTGVVMSVPSDAPDDYMALMDIVNKPDFFRDRYGVRPEWVKPFEPVPIIDIPGLGSQAAVRLCQEKKVASQKDTQKLAEIKEEVYKKGFYDGVLLVGPFAGQKVADAKNAVRDAMIAKKDAIAYFEPEKSVVSRSGDECVVAYMNQWYLDYGEESWRDAVEKYICSPEFHTYNPQVLHQFKHVVGWLREWACSRSYGLGTFLPWTKDASRPVLIESLSDSTIYMAYYTIAHLLQGTDMYGEKPGPLGITVEQLTDEVFDYIFVQTNELPQSSIPTEHLKRMRAEFEYWYPLDLRVSGKDLIFNHLTFSLYNHVAMWPDRPDLWPKAFVCNGHVMVDAQKMSKSLGNFITIEDGINEFSADAMRVALADAGDTADDSNFQRETANSAIMRLYLLEQFANEVVSGVLPLREGAFSDADRLFLNEIVTCTEIAKEAFETFQYREALKNGLYELHTRRDQYRMLCGDDHMHKDLVLTWLKTQCQVLSPIAPHISEHIWSEVLKESSLIVSSAWPTFPDSPQDPVTHRQFLLLLAAVEDFRRTKEKAVQMLFGGKKKGQQPKAPSPAVSALTHAVVYVAKEYPALQQQVLTLLQKAPVHKGEDGTWCAGKEYMDIVKNDAGINALDKNAKKEAMAFASFQMRDELKAYGRSALDLQLPFDELQLLQTHQRYLQTSLGLTEIAFLPNDQVHSKDESENRKLAKPGKPSIFFYSA</sequence>
<feature type="compositionally biased region" description="Basic and acidic residues" evidence="10">
    <location>
        <begin position="215"/>
        <end position="244"/>
    </location>
</feature>
<dbReference type="AlphaFoldDB" id="A0A2A9M2S0"/>
<dbReference type="NCBIfam" id="TIGR00395">
    <property type="entry name" value="leuS_arch"/>
    <property type="match status" value="1"/>
</dbReference>
<feature type="region of interest" description="Disordered" evidence="10">
    <location>
        <begin position="215"/>
        <end position="252"/>
    </location>
</feature>
<dbReference type="SUPFAM" id="SSF50677">
    <property type="entry name" value="ValRS/IleRS/LeuRS editing domain"/>
    <property type="match status" value="1"/>
</dbReference>
<evidence type="ECO:0000256" key="7">
    <source>
        <dbReference type="ARBA" id="ARBA00023146"/>
    </source>
</evidence>
<dbReference type="EMBL" id="NWUJ01000014">
    <property type="protein sequence ID" value="PFH31514.1"/>
    <property type="molecule type" value="Genomic_DNA"/>
</dbReference>
<dbReference type="STRING" id="94643.A0A2A9M2S0"/>
<dbReference type="Gene3D" id="3.90.740.10">
    <property type="entry name" value="Valyl/Leucyl/Isoleucyl-tRNA synthetase, editing domain"/>
    <property type="match status" value="1"/>
</dbReference>
<evidence type="ECO:0000256" key="6">
    <source>
        <dbReference type="ARBA" id="ARBA00022917"/>
    </source>
</evidence>
<dbReference type="PROSITE" id="PS00178">
    <property type="entry name" value="AA_TRNA_LIGASE_I"/>
    <property type="match status" value="1"/>
</dbReference>
<dbReference type="GO" id="GO:0006429">
    <property type="term" value="P:leucyl-tRNA aminoacylation"/>
    <property type="evidence" value="ECO:0007669"/>
    <property type="project" value="InterPro"/>
</dbReference>
<dbReference type="InterPro" id="IPR013155">
    <property type="entry name" value="M/V/L/I-tRNA-synth_anticd-bd"/>
</dbReference>
<proteinExistence type="inferred from homology"/>
<protein>
    <recommendedName>
        <fullName evidence="2">leucine--tRNA ligase</fullName>
        <ecNumber evidence="2">6.1.1.4</ecNumber>
    </recommendedName>
    <alternativeName>
        <fullName evidence="8">Leucyl-tRNA synthetase</fullName>
    </alternativeName>
</protein>
<accession>A0A2A9M2S0</accession>
<evidence type="ECO:0000259" key="11">
    <source>
        <dbReference type="Pfam" id="PF00133"/>
    </source>
</evidence>
<dbReference type="InterPro" id="IPR001412">
    <property type="entry name" value="aa-tRNA-synth_I_CS"/>
</dbReference>
<comment type="similarity">
    <text evidence="1 9">Belongs to the class-I aminoacyl-tRNA synthetase family.</text>
</comment>
<dbReference type="InterPro" id="IPR002300">
    <property type="entry name" value="aa-tRNA-synth_Ia"/>
</dbReference>
<evidence type="ECO:0000259" key="12">
    <source>
        <dbReference type="Pfam" id="PF08264"/>
    </source>
</evidence>
<dbReference type="Pfam" id="PF08264">
    <property type="entry name" value="Anticodon_1"/>
    <property type="match status" value="1"/>
</dbReference>
<feature type="domain" description="Methionyl/Valyl/Leucyl/Isoleucyl-tRNA synthetase anticodon-binding" evidence="12">
    <location>
        <begin position="969"/>
        <end position="1093"/>
    </location>
</feature>
<evidence type="ECO:0000256" key="1">
    <source>
        <dbReference type="ARBA" id="ARBA00005594"/>
    </source>
</evidence>
<keyword evidence="4 9" id="KW-0547">Nucleotide-binding</keyword>
<feature type="domain" description="Aminoacyl-tRNA synthetase class Ia" evidence="11">
    <location>
        <begin position="126"/>
        <end position="239"/>
    </location>
</feature>
<reference evidence="13 14" key="1">
    <citation type="submission" date="2017-09" db="EMBL/GenBank/DDBJ databases">
        <title>Genome sequencing of Besnoitia besnoiti strain Bb-Ger1.</title>
        <authorList>
            <person name="Schares G."/>
            <person name="Venepally P."/>
            <person name="Lorenzi H.A."/>
        </authorList>
    </citation>
    <scope>NUCLEOTIDE SEQUENCE [LARGE SCALE GENOMIC DNA]</scope>
    <source>
        <strain evidence="13 14">Bb-Ger1</strain>
    </source>
</reference>
<dbReference type="Gene3D" id="3.40.50.620">
    <property type="entry name" value="HUPs"/>
    <property type="match status" value="2"/>
</dbReference>
<dbReference type="RefSeq" id="XP_029215523.1">
    <property type="nucleotide sequence ID" value="XM_029361168.1"/>
</dbReference>
<evidence type="ECO:0000313" key="14">
    <source>
        <dbReference type="Proteomes" id="UP000224006"/>
    </source>
</evidence>
<gene>
    <name evidence="13" type="ORF">BESB_024800</name>
</gene>
<evidence type="ECO:0000256" key="3">
    <source>
        <dbReference type="ARBA" id="ARBA00022598"/>
    </source>
</evidence>
<evidence type="ECO:0000256" key="9">
    <source>
        <dbReference type="RuleBase" id="RU363035"/>
    </source>
</evidence>
<organism evidence="13 14">
    <name type="scientific">Besnoitia besnoiti</name>
    <name type="common">Apicomplexan protozoan</name>
    <dbReference type="NCBI Taxonomy" id="94643"/>
    <lineage>
        <taxon>Eukaryota</taxon>
        <taxon>Sar</taxon>
        <taxon>Alveolata</taxon>
        <taxon>Apicomplexa</taxon>
        <taxon>Conoidasida</taxon>
        <taxon>Coccidia</taxon>
        <taxon>Eucoccidiorida</taxon>
        <taxon>Eimeriorina</taxon>
        <taxon>Sarcocystidae</taxon>
        <taxon>Besnoitia</taxon>
    </lineage>
</organism>
<dbReference type="Pfam" id="PF00133">
    <property type="entry name" value="tRNA-synt_1"/>
    <property type="match status" value="2"/>
</dbReference>
<dbReference type="GO" id="GO:0005524">
    <property type="term" value="F:ATP binding"/>
    <property type="evidence" value="ECO:0007669"/>
    <property type="project" value="UniProtKB-KW"/>
</dbReference>
<evidence type="ECO:0000256" key="4">
    <source>
        <dbReference type="ARBA" id="ARBA00022741"/>
    </source>
</evidence>
<dbReference type="SUPFAM" id="SSF47323">
    <property type="entry name" value="Anticodon-binding domain of a subclass of class I aminoacyl-tRNA synthetases"/>
    <property type="match status" value="1"/>
</dbReference>
<feature type="domain" description="Aminoacyl-tRNA synthetase class Ia" evidence="11">
    <location>
        <begin position="281"/>
        <end position="930"/>
    </location>
</feature>
<evidence type="ECO:0000256" key="8">
    <source>
        <dbReference type="ARBA" id="ARBA00030520"/>
    </source>
</evidence>
<keyword evidence="6 9" id="KW-0648">Protein biosynthesis</keyword>
<keyword evidence="3 9" id="KW-0436">Ligase</keyword>
<keyword evidence="7 9" id="KW-0030">Aminoacyl-tRNA synthetase</keyword>